<evidence type="ECO:0000256" key="2">
    <source>
        <dbReference type="ARBA" id="ARBA00022741"/>
    </source>
</evidence>
<evidence type="ECO:0000259" key="4">
    <source>
        <dbReference type="PROSITE" id="PS50893"/>
    </source>
</evidence>
<reference evidence="5" key="1">
    <citation type="submission" date="2023-03" db="EMBL/GenBank/DDBJ databases">
        <authorList>
            <person name="Steffen K."/>
            <person name="Cardenas P."/>
        </authorList>
    </citation>
    <scope>NUCLEOTIDE SEQUENCE</scope>
</reference>
<dbReference type="GO" id="GO:0016887">
    <property type="term" value="F:ATP hydrolysis activity"/>
    <property type="evidence" value="ECO:0007669"/>
    <property type="project" value="InterPro"/>
</dbReference>
<dbReference type="EMBL" id="CASHTH010001969">
    <property type="protein sequence ID" value="CAI8022623.1"/>
    <property type="molecule type" value="Genomic_DNA"/>
</dbReference>
<protein>
    <submittedName>
        <fullName evidence="5">Intermembrane phospholipid transport system ATP-binding protein MlaF</fullName>
    </submittedName>
</protein>
<dbReference type="PROSITE" id="PS00211">
    <property type="entry name" value="ABC_TRANSPORTER_1"/>
    <property type="match status" value="1"/>
</dbReference>
<dbReference type="PANTHER" id="PTHR43023:SF3">
    <property type="entry name" value="PROTEIN TRIGALACTOSYLDIACYLGLYCEROL 3, CHLOROPLASTIC"/>
    <property type="match status" value="1"/>
</dbReference>
<evidence type="ECO:0000313" key="6">
    <source>
        <dbReference type="Proteomes" id="UP001174909"/>
    </source>
</evidence>
<sequence>MILLKNINFFSNDAQHILKNITFDIPTAKVTAIIGTSGSGKTTLLRIIAGLYEPTSGEIWIDGQNLTVLPKTKQQQVRSKMAIVFQHGALFDSLTAWENVAFPLYEQGAMPLSKVREEAEKLLEMVDLHGAADLSIDRCSGGMQMRIAIARALASYPEIILYDEPSSGLDPIARGLICNLIQKQQVQQRMTSVLVTHQLSAAFQISNHFVFLYEGEILFEGAADELMTAKDPYIQRFIQPPSRSYRATDLVHF</sequence>
<comment type="caution">
    <text evidence="5">The sequence shown here is derived from an EMBL/GenBank/DDBJ whole genome shotgun (WGS) entry which is preliminary data.</text>
</comment>
<evidence type="ECO:0000313" key="5">
    <source>
        <dbReference type="EMBL" id="CAI8022623.1"/>
    </source>
</evidence>
<dbReference type="InterPro" id="IPR003593">
    <property type="entry name" value="AAA+_ATPase"/>
</dbReference>
<dbReference type="Gene3D" id="3.40.50.300">
    <property type="entry name" value="P-loop containing nucleotide triphosphate hydrolases"/>
    <property type="match status" value="1"/>
</dbReference>
<feature type="domain" description="ABC transporter" evidence="4">
    <location>
        <begin position="2"/>
        <end position="239"/>
    </location>
</feature>
<dbReference type="InterPro" id="IPR017871">
    <property type="entry name" value="ABC_transporter-like_CS"/>
</dbReference>
<dbReference type="Proteomes" id="UP001174909">
    <property type="component" value="Unassembled WGS sequence"/>
</dbReference>
<keyword evidence="3 5" id="KW-0067">ATP-binding</keyword>
<dbReference type="SUPFAM" id="SSF52540">
    <property type="entry name" value="P-loop containing nucleoside triphosphate hydrolases"/>
    <property type="match status" value="1"/>
</dbReference>
<dbReference type="InterPro" id="IPR027417">
    <property type="entry name" value="P-loop_NTPase"/>
</dbReference>
<organism evidence="5 6">
    <name type="scientific">Geodia barretti</name>
    <name type="common">Barrett's horny sponge</name>
    <dbReference type="NCBI Taxonomy" id="519541"/>
    <lineage>
        <taxon>Eukaryota</taxon>
        <taxon>Metazoa</taxon>
        <taxon>Porifera</taxon>
        <taxon>Demospongiae</taxon>
        <taxon>Heteroscleromorpha</taxon>
        <taxon>Tetractinellida</taxon>
        <taxon>Astrophorina</taxon>
        <taxon>Geodiidae</taxon>
        <taxon>Geodia</taxon>
    </lineage>
</organism>
<dbReference type="PROSITE" id="PS50893">
    <property type="entry name" value="ABC_TRANSPORTER_2"/>
    <property type="match status" value="1"/>
</dbReference>
<name>A0AA35S4Q9_GEOBA</name>
<accession>A0AA35S4Q9</accession>
<dbReference type="InterPro" id="IPR003439">
    <property type="entry name" value="ABC_transporter-like_ATP-bd"/>
</dbReference>
<gene>
    <name evidence="5" type="ORF">GBAR_LOCUS13270</name>
</gene>
<proteinExistence type="predicted"/>
<evidence type="ECO:0000256" key="1">
    <source>
        <dbReference type="ARBA" id="ARBA00022448"/>
    </source>
</evidence>
<evidence type="ECO:0000256" key="3">
    <source>
        <dbReference type="ARBA" id="ARBA00022840"/>
    </source>
</evidence>
<dbReference type="AlphaFoldDB" id="A0AA35S4Q9"/>
<dbReference type="Pfam" id="PF00005">
    <property type="entry name" value="ABC_tran"/>
    <property type="match status" value="1"/>
</dbReference>
<keyword evidence="1" id="KW-0813">Transport</keyword>
<dbReference type="SMART" id="SM00382">
    <property type="entry name" value="AAA"/>
    <property type="match status" value="1"/>
</dbReference>
<dbReference type="GO" id="GO:0005524">
    <property type="term" value="F:ATP binding"/>
    <property type="evidence" value="ECO:0007669"/>
    <property type="project" value="UniProtKB-KW"/>
</dbReference>
<dbReference type="PANTHER" id="PTHR43023">
    <property type="entry name" value="PROTEIN TRIGALACTOSYLDIACYLGLYCEROL 3, CHLOROPLASTIC"/>
    <property type="match status" value="1"/>
</dbReference>
<keyword evidence="6" id="KW-1185">Reference proteome</keyword>
<keyword evidence="2" id="KW-0547">Nucleotide-binding</keyword>